<name>A0A2K3D5Y3_CHLRE</name>
<evidence type="ECO:0000313" key="2">
    <source>
        <dbReference type="Proteomes" id="UP000006906"/>
    </source>
</evidence>
<keyword evidence="2" id="KW-1185">Reference proteome</keyword>
<accession>A0A2K3D5Y3</accession>
<sequence length="407" mass="43951">MPAGLIDMDVLGAPSFLFAGASEGPGRVLVSSMGTAATSVAGRAAERRLAASRPPPSRSKKTIMNACTYVTNSHEYGNGNFTEARNCIPNFDAAPYLQKTIGKTGSVWAKASLQDSLTTIECFKHNNFTKEGQDACRADRKNRCWVYNGQCGNAVLNYVVYGGDGKGAGAACKGAPQTENRRCQSLFKDECTPANGCVWNMVSYYGTWDNYVRYEPMMIQQNGGPTIFGACMSPLAQEILIANYKSSNMSEQYFNDTALAVVWNAPNGPGNDFGTCAFATALRQSRAYQNACIYANTIMAHPEIDPSIMAVAVENGTTPGAIDMAASVQQCLANGCTIHPWSAAFLSASYGAKVTSGHYECIFSQGEYQSFFLNPFTDGGVYTQFTQCTQPHRHASKERCEAVKIEV</sequence>
<dbReference type="Proteomes" id="UP000006906">
    <property type="component" value="Chromosome 12"/>
</dbReference>
<dbReference type="EMBL" id="CM008973">
    <property type="protein sequence ID" value="PNW75938.1"/>
    <property type="molecule type" value="Genomic_DNA"/>
</dbReference>
<dbReference type="AlphaFoldDB" id="A0A2K3D5Y3"/>
<gene>
    <name evidence="1" type="ORF">CHLRE_12g554100v5</name>
</gene>
<dbReference type="KEGG" id="cre:CHLRE_12g554100v5"/>
<protein>
    <submittedName>
        <fullName evidence="1">Uncharacterized protein</fullName>
    </submittedName>
</protein>
<evidence type="ECO:0000313" key="1">
    <source>
        <dbReference type="EMBL" id="PNW75938.1"/>
    </source>
</evidence>
<dbReference type="GeneID" id="5719711"/>
<reference evidence="1 2" key="1">
    <citation type="journal article" date="2007" name="Science">
        <title>The Chlamydomonas genome reveals the evolution of key animal and plant functions.</title>
        <authorList>
            <person name="Merchant S.S."/>
            <person name="Prochnik S.E."/>
            <person name="Vallon O."/>
            <person name="Harris E.H."/>
            <person name="Karpowicz S.J."/>
            <person name="Witman G.B."/>
            <person name="Terry A."/>
            <person name="Salamov A."/>
            <person name="Fritz-Laylin L.K."/>
            <person name="Marechal-Drouard L."/>
            <person name="Marshall W.F."/>
            <person name="Qu L.H."/>
            <person name="Nelson D.R."/>
            <person name="Sanderfoot A.A."/>
            <person name="Spalding M.H."/>
            <person name="Kapitonov V.V."/>
            <person name="Ren Q."/>
            <person name="Ferris P."/>
            <person name="Lindquist E."/>
            <person name="Shapiro H."/>
            <person name="Lucas S.M."/>
            <person name="Grimwood J."/>
            <person name="Schmutz J."/>
            <person name="Cardol P."/>
            <person name="Cerutti H."/>
            <person name="Chanfreau G."/>
            <person name="Chen C.L."/>
            <person name="Cognat V."/>
            <person name="Croft M.T."/>
            <person name="Dent R."/>
            <person name="Dutcher S."/>
            <person name="Fernandez E."/>
            <person name="Fukuzawa H."/>
            <person name="Gonzalez-Ballester D."/>
            <person name="Gonzalez-Halphen D."/>
            <person name="Hallmann A."/>
            <person name="Hanikenne M."/>
            <person name="Hippler M."/>
            <person name="Inwood W."/>
            <person name="Jabbari K."/>
            <person name="Kalanon M."/>
            <person name="Kuras R."/>
            <person name="Lefebvre P.A."/>
            <person name="Lemaire S.D."/>
            <person name="Lobanov A.V."/>
            <person name="Lohr M."/>
            <person name="Manuell A."/>
            <person name="Meier I."/>
            <person name="Mets L."/>
            <person name="Mittag M."/>
            <person name="Mittelmeier T."/>
            <person name="Moroney J.V."/>
            <person name="Moseley J."/>
            <person name="Napoli C."/>
            <person name="Nedelcu A.M."/>
            <person name="Niyogi K."/>
            <person name="Novoselov S.V."/>
            <person name="Paulsen I.T."/>
            <person name="Pazour G."/>
            <person name="Purton S."/>
            <person name="Ral J.P."/>
            <person name="Riano-Pachon D.M."/>
            <person name="Riekhof W."/>
            <person name="Rymarquis L."/>
            <person name="Schroda M."/>
            <person name="Stern D."/>
            <person name="Umen J."/>
            <person name="Willows R."/>
            <person name="Wilson N."/>
            <person name="Zimmer S.L."/>
            <person name="Allmer J."/>
            <person name="Balk J."/>
            <person name="Bisova K."/>
            <person name="Chen C.J."/>
            <person name="Elias M."/>
            <person name="Gendler K."/>
            <person name="Hauser C."/>
            <person name="Lamb M.R."/>
            <person name="Ledford H."/>
            <person name="Long J.C."/>
            <person name="Minagawa J."/>
            <person name="Page M.D."/>
            <person name="Pan J."/>
            <person name="Pootakham W."/>
            <person name="Roje S."/>
            <person name="Rose A."/>
            <person name="Stahlberg E."/>
            <person name="Terauchi A.M."/>
            <person name="Yang P."/>
            <person name="Ball S."/>
            <person name="Bowler C."/>
            <person name="Dieckmann C.L."/>
            <person name="Gladyshev V.N."/>
            <person name="Green P."/>
            <person name="Jorgensen R."/>
            <person name="Mayfield S."/>
            <person name="Mueller-Roeber B."/>
            <person name="Rajamani S."/>
            <person name="Sayre R.T."/>
            <person name="Brokstein P."/>
            <person name="Dubchak I."/>
            <person name="Goodstein D."/>
            <person name="Hornick L."/>
            <person name="Huang Y.W."/>
            <person name="Jhaveri J."/>
            <person name="Luo Y."/>
            <person name="Martinez D."/>
            <person name="Ngau W.C."/>
            <person name="Otillar B."/>
            <person name="Poliakov A."/>
            <person name="Porter A."/>
            <person name="Szajkowski L."/>
            <person name="Werner G."/>
            <person name="Zhou K."/>
            <person name="Grigoriev I.V."/>
            <person name="Rokhsar D.S."/>
            <person name="Grossman A.R."/>
        </authorList>
    </citation>
    <scope>NUCLEOTIDE SEQUENCE [LARGE SCALE GENOMIC DNA]</scope>
    <source>
        <strain evidence="2">CC-503</strain>
    </source>
</reference>
<organism evidence="1 2">
    <name type="scientific">Chlamydomonas reinhardtii</name>
    <name type="common">Chlamydomonas smithii</name>
    <dbReference type="NCBI Taxonomy" id="3055"/>
    <lineage>
        <taxon>Eukaryota</taxon>
        <taxon>Viridiplantae</taxon>
        <taxon>Chlorophyta</taxon>
        <taxon>core chlorophytes</taxon>
        <taxon>Chlorophyceae</taxon>
        <taxon>CS clade</taxon>
        <taxon>Chlamydomonadales</taxon>
        <taxon>Chlamydomonadaceae</taxon>
        <taxon>Chlamydomonas</taxon>
    </lineage>
</organism>
<dbReference type="ExpressionAtlas" id="A0A2K3D5Y3">
    <property type="expression patterns" value="differential"/>
</dbReference>
<dbReference type="InParanoid" id="A0A2K3D5Y3"/>
<proteinExistence type="predicted"/>
<dbReference type="OrthoDB" id="540014at2759"/>
<dbReference type="RefSeq" id="XP_001694031.2">
    <property type="nucleotide sequence ID" value="XM_001693979.2"/>
</dbReference>
<dbReference type="Gramene" id="PNW75938">
    <property type="protein sequence ID" value="PNW75938"/>
    <property type="gene ID" value="CHLRE_12g554100v5"/>
</dbReference>
<dbReference type="PaxDb" id="3055-EDP02967"/>